<dbReference type="Pfam" id="PF03480">
    <property type="entry name" value="DctP"/>
    <property type="match status" value="1"/>
</dbReference>
<name>A0ABW0HC55_9HYPH</name>
<dbReference type="InterPro" id="IPR038404">
    <property type="entry name" value="TRAP_DctP_sf"/>
</dbReference>
<dbReference type="PANTHER" id="PTHR33376:SF7">
    <property type="entry name" value="C4-DICARBOXYLATE-BINDING PROTEIN DCTB"/>
    <property type="match status" value="1"/>
</dbReference>
<dbReference type="RefSeq" id="WP_291672684.1">
    <property type="nucleotide sequence ID" value="NZ_JBHSLV010000032.1"/>
</dbReference>
<keyword evidence="3 4" id="KW-0732">Signal</keyword>
<feature type="chain" id="PRO_5045220592" evidence="4">
    <location>
        <begin position="28"/>
        <end position="334"/>
    </location>
</feature>
<dbReference type="NCBIfam" id="NF037995">
    <property type="entry name" value="TRAP_S1"/>
    <property type="match status" value="1"/>
</dbReference>
<protein>
    <submittedName>
        <fullName evidence="5">TRAP transporter substrate-binding protein</fullName>
    </submittedName>
</protein>
<dbReference type="PANTHER" id="PTHR33376">
    <property type="match status" value="1"/>
</dbReference>
<keyword evidence="2" id="KW-0813">Transport</keyword>
<organism evidence="5 6">
    <name type="scientific">Bosea vestrisii</name>
    <dbReference type="NCBI Taxonomy" id="151416"/>
    <lineage>
        <taxon>Bacteria</taxon>
        <taxon>Pseudomonadati</taxon>
        <taxon>Pseudomonadota</taxon>
        <taxon>Alphaproteobacteria</taxon>
        <taxon>Hyphomicrobiales</taxon>
        <taxon>Boseaceae</taxon>
        <taxon>Bosea</taxon>
    </lineage>
</organism>
<evidence type="ECO:0000256" key="3">
    <source>
        <dbReference type="ARBA" id="ARBA00022729"/>
    </source>
</evidence>
<evidence type="ECO:0000256" key="2">
    <source>
        <dbReference type="ARBA" id="ARBA00022448"/>
    </source>
</evidence>
<gene>
    <name evidence="5" type="ORF">ACFPPC_18265</name>
</gene>
<evidence type="ECO:0000256" key="4">
    <source>
        <dbReference type="SAM" id="SignalP"/>
    </source>
</evidence>
<evidence type="ECO:0000313" key="5">
    <source>
        <dbReference type="EMBL" id="MFC5394585.1"/>
    </source>
</evidence>
<comment type="caution">
    <text evidence="5">The sequence shown here is derived from an EMBL/GenBank/DDBJ whole genome shotgun (WGS) entry which is preliminary data.</text>
</comment>
<proteinExistence type="inferred from homology"/>
<dbReference type="Gene3D" id="3.40.190.170">
    <property type="entry name" value="Bacterial extracellular solute-binding protein, family 7"/>
    <property type="match status" value="1"/>
</dbReference>
<dbReference type="Proteomes" id="UP001596104">
    <property type="component" value="Unassembled WGS sequence"/>
</dbReference>
<dbReference type="EMBL" id="JBHSLV010000032">
    <property type="protein sequence ID" value="MFC5394585.1"/>
    <property type="molecule type" value="Genomic_DNA"/>
</dbReference>
<evidence type="ECO:0000313" key="6">
    <source>
        <dbReference type="Proteomes" id="UP001596104"/>
    </source>
</evidence>
<dbReference type="CDD" id="cd13603">
    <property type="entry name" value="PBP2_TRAP_Siap_TeaA_like"/>
    <property type="match status" value="1"/>
</dbReference>
<keyword evidence="6" id="KW-1185">Reference proteome</keyword>
<dbReference type="NCBIfam" id="TIGR00787">
    <property type="entry name" value="dctP"/>
    <property type="match status" value="1"/>
</dbReference>
<comment type="similarity">
    <text evidence="1">Belongs to the bacterial solute-binding protein 7 family.</text>
</comment>
<reference evidence="6" key="1">
    <citation type="journal article" date="2019" name="Int. J. Syst. Evol. Microbiol.">
        <title>The Global Catalogue of Microorganisms (GCM) 10K type strain sequencing project: providing services to taxonomists for standard genome sequencing and annotation.</title>
        <authorList>
            <consortium name="The Broad Institute Genomics Platform"/>
            <consortium name="The Broad Institute Genome Sequencing Center for Infectious Disease"/>
            <person name="Wu L."/>
            <person name="Ma J."/>
        </authorList>
    </citation>
    <scope>NUCLEOTIDE SEQUENCE [LARGE SCALE GENOMIC DNA]</scope>
    <source>
        <strain evidence="6">CGMCC 1.16326</strain>
    </source>
</reference>
<feature type="signal peptide" evidence="4">
    <location>
        <begin position="1"/>
        <end position="27"/>
    </location>
</feature>
<dbReference type="PIRSF" id="PIRSF006470">
    <property type="entry name" value="DctB"/>
    <property type="match status" value="1"/>
</dbReference>
<sequence>MFHCFRRTLVTGTAFAAMLAAAIPALAADVTLKLGHAVFESHPNHDSAVRFKEAVERESKGSVKIQIYPSRQLGDVKELMEGVQFGTVDMTVNSTSALSTLVPATDALQLPFVIGSYEAFAKLAVSPEAKAVAAGLEKHGMIALALYDGGQRHFLSVKKPVIAVEDFKGLKTRIAPNRLFLDTWRAVGVNPTPLNYGEVYSALETGALDAVEINLTSIDSEKYYEVGKNVSLTGQYFWPSYLLINKAKFDGLTAEQKAAIRKAADETVAPQVMAVAELDKKLISELKGRGVKITEPSKELLDALKQRTRPVVEAYMKKSPEIAAFVAAAEKLRP</sequence>
<accession>A0ABW0HC55</accession>
<dbReference type="InterPro" id="IPR004682">
    <property type="entry name" value="TRAP_DctP"/>
</dbReference>
<evidence type="ECO:0000256" key="1">
    <source>
        <dbReference type="ARBA" id="ARBA00009023"/>
    </source>
</evidence>
<dbReference type="InterPro" id="IPR018389">
    <property type="entry name" value="DctP_fam"/>
</dbReference>